<dbReference type="Gene3D" id="2.30.30.110">
    <property type="match status" value="1"/>
</dbReference>
<dbReference type="SUPFAM" id="SSF50118">
    <property type="entry name" value="Cell growth inhibitor/plasmid maintenance toxic component"/>
    <property type="match status" value="1"/>
</dbReference>
<proteinExistence type="inferred from homology"/>
<dbReference type="OrthoDB" id="9813510at2"/>
<name>A0A1G7HIL5_9RHOB</name>
<dbReference type="EMBL" id="FNAT01000006">
    <property type="protein sequence ID" value="SDF00275.1"/>
    <property type="molecule type" value="Genomic_DNA"/>
</dbReference>
<evidence type="ECO:0000256" key="7">
    <source>
        <dbReference type="ARBA" id="ARBA00033135"/>
    </source>
</evidence>
<gene>
    <name evidence="8" type="ORF">SAMN04488567_3175</name>
</gene>
<dbReference type="InterPro" id="IPR011067">
    <property type="entry name" value="Plasmid_toxin/cell-grow_inhib"/>
</dbReference>
<accession>A0A1G7HIL5</accession>
<evidence type="ECO:0000313" key="9">
    <source>
        <dbReference type="Proteomes" id="UP000198922"/>
    </source>
</evidence>
<keyword evidence="5" id="KW-0804">Transcription</keyword>
<protein>
    <recommendedName>
        <fullName evidence="2">Toxin CcdB</fullName>
    </recommendedName>
    <alternativeName>
        <fullName evidence="7">Cytotoxic protein CcdB</fullName>
    </alternativeName>
    <alternativeName>
        <fullName evidence="6">Protein LetD</fullName>
    </alternativeName>
</protein>
<reference evidence="9" key="1">
    <citation type="submission" date="2016-10" db="EMBL/GenBank/DDBJ databases">
        <authorList>
            <person name="Varghese N."/>
            <person name="Submissions S."/>
        </authorList>
    </citation>
    <scope>NUCLEOTIDE SEQUENCE [LARGE SCALE GENOMIC DNA]</scope>
    <source>
        <strain evidence="9">DSM 21424</strain>
    </source>
</reference>
<dbReference type="InterPro" id="IPR002712">
    <property type="entry name" value="CcdB"/>
</dbReference>
<dbReference type="GO" id="GO:0008657">
    <property type="term" value="F:DNA topoisomerase type II (double strand cut, ATP-hydrolyzing) inhibitor activity"/>
    <property type="evidence" value="ECO:0007669"/>
    <property type="project" value="InterPro"/>
</dbReference>
<evidence type="ECO:0000256" key="6">
    <source>
        <dbReference type="ARBA" id="ARBA00029628"/>
    </source>
</evidence>
<evidence type="ECO:0000256" key="4">
    <source>
        <dbReference type="ARBA" id="ARBA00023015"/>
    </source>
</evidence>
<keyword evidence="4" id="KW-0805">Transcription regulation</keyword>
<dbReference type="GO" id="GO:0006276">
    <property type="term" value="P:plasmid maintenance"/>
    <property type="evidence" value="ECO:0007669"/>
    <property type="project" value="InterPro"/>
</dbReference>
<dbReference type="AlphaFoldDB" id="A0A1G7HIL5"/>
<dbReference type="Pfam" id="PF01845">
    <property type="entry name" value="CcdB"/>
    <property type="match status" value="1"/>
</dbReference>
<evidence type="ECO:0000256" key="2">
    <source>
        <dbReference type="ARBA" id="ARBA00015075"/>
    </source>
</evidence>
<evidence type="ECO:0000256" key="5">
    <source>
        <dbReference type="ARBA" id="ARBA00023163"/>
    </source>
</evidence>
<comment type="similarity">
    <text evidence="1">Belongs to the CcdB toxin family.</text>
</comment>
<dbReference type="RefSeq" id="WP_090113594.1">
    <property type="nucleotide sequence ID" value="NZ_FNAT01000006.1"/>
</dbReference>
<organism evidence="8 9">
    <name type="scientific">Limimaricola pyoseonensis</name>
    <dbReference type="NCBI Taxonomy" id="521013"/>
    <lineage>
        <taxon>Bacteria</taxon>
        <taxon>Pseudomonadati</taxon>
        <taxon>Pseudomonadota</taxon>
        <taxon>Alphaproteobacteria</taxon>
        <taxon>Rhodobacterales</taxon>
        <taxon>Paracoccaceae</taxon>
        <taxon>Limimaricola</taxon>
    </lineage>
</organism>
<keyword evidence="9" id="KW-1185">Reference proteome</keyword>
<evidence type="ECO:0000313" key="8">
    <source>
        <dbReference type="EMBL" id="SDF00275.1"/>
    </source>
</evidence>
<evidence type="ECO:0000256" key="3">
    <source>
        <dbReference type="ARBA" id="ARBA00022491"/>
    </source>
</evidence>
<keyword evidence="3" id="KW-0678">Repressor</keyword>
<evidence type="ECO:0000256" key="1">
    <source>
        <dbReference type="ARBA" id="ARBA00005230"/>
    </source>
</evidence>
<dbReference type="Proteomes" id="UP000198922">
    <property type="component" value="Unassembled WGS sequence"/>
</dbReference>
<sequence length="99" mass="10637">MAAQYDLYRLDDGMLVVILQSDLLDQLTTRVVAPLLPSDSVTRVMKSLNPGVTVGDTAYLVMPQLAATLTVAELGTRIGSLGMLRDEITRSMDALLSGI</sequence>